<dbReference type="PANTHER" id="PTHR43806">
    <property type="entry name" value="PEPTIDASE S8"/>
    <property type="match status" value="1"/>
</dbReference>
<dbReference type="PROSITE" id="PS00137">
    <property type="entry name" value="SUBTILASE_HIS"/>
    <property type="match status" value="1"/>
</dbReference>
<feature type="region of interest" description="Disordered" evidence="7">
    <location>
        <begin position="111"/>
        <end position="146"/>
    </location>
</feature>
<dbReference type="RefSeq" id="WP_073482294.1">
    <property type="nucleotide sequence ID" value="NZ_FQVN01000003.1"/>
</dbReference>
<protein>
    <submittedName>
        <fullName evidence="9">Subtilase family protein</fullName>
    </submittedName>
</protein>
<dbReference type="InterPro" id="IPR000209">
    <property type="entry name" value="Peptidase_S8/S53_dom"/>
</dbReference>
<proteinExistence type="inferred from homology"/>
<accession>A0A1M5BP48</accession>
<dbReference type="GO" id="GO:0006508">
    <property type="term" value="P:proteolysis"/>
    <property type="evidence" value="ECO:0007669"/>
    <property type="project" value="UniProtKB-KW"/>
</dbReference>
<dbReference type="PRINTS" id="PR00723">
    <property type="entry name" value="SUBTILISIN"/>
</dbReference>
<comment type="similarity">
    <text evidence="1 5 6">Belongs to the peptidase S8 family.</text>
</comment>
<evidence type="ECO:0000256" key="1">
    <source>
        <dbReference type="ARBA" id="ARBA00011073"/>
    </source>
</evidence>
<evidence type="ECO:0000256" key="4">
    <source>
        <dbReference type="ARBA" id="ARBA00022825"/>
    </source>
</evidence>
<organism evidence="9 10">
    <name type="scientific">Streptoalloteichus hindustanus</name>
    <dbReference type="NCBI Taxonomy" id="2017"/>
    <lineage>
        <taxon>Bacteria</taxon>
        <taxon>Bacillati</taxon>
        <taxon>Actinomycetota</taxon>
        <taxon>Actinomycetes</taxon>
        <taxon>Pseudonocardiales</taxon>
        <taxon>Pseudonocardiaceae</taxon>
        <taxon>Streptoalloteichus</taxon>
    </lineage>
</organism>
<gene>
    <name evidence="9" type="ORF">SAMN05444320_103658</name>
</gene>
<evidence type="ECO:0000313" key="9">
    <source>
        <dbReference type="EMBL" id="SHF44180.1"/>
    </source>
</evidence>
<evidence type="ECO:0000256" key="6">
    <source>
        <dbReference type="RuleBase" id="RU003355"/>
    </source>
</evidence>
<dbReference type="EMBL" id="FQVN01000003">
    <property type="protein sequence ID" value="SHF44180.1"/>
    <property type="molecule type" value="Genomic_DNA"/>
</dbReference>
<dbReference type="PROSITE" id="PS00138">
    <property type="entry name" value="SUBTILASE_SER"/>
    <property type="match status" value="1"/>
</dbReference>
<evidence type="ECO:0000256" key="2">
    <source>
        <dbReference type="ARBA" id="ARBA00022670"/>
    </source>
</evidence>
<keyword evidence="3 5" id="KW-0378">Hydrolase</keyword>
<dbReference type="InterPro" id="IPR023828">
    <property type="entry name" value="Peptidase_S8_Ser-AS"/>
</dbReference>
<keyword evidence="10" id="KW-1185">Reference proteome</keyword>
<dbReference type="PROSITE" id="PS00136">
    <property type="entry name" value="SUBTILASE_ASP"/>
    <property type="match status" value="1"/>
</dbReference>
<dbReference type="InterPro" id="IPR015500">
    <property type="entry name" value="Peptidase_S8_subtilisin-rel"/>
</dbReference>
<dbReference type="Pfam" id="PF00082">
    <property type="entry name" value="Peptidase_S8"/>
    <property type="match status" value="1"/>
</dbReference>
<dbReference type="InterPro" id="IPR050131">
    <property type="entry name" value="Peptidase_S8_subtilisin-like"/>
</dbReference>
<dbReference type="PROSITE" id="PS51892">
    <property type="entry name" value="SUBTILASE"/>
    <property type="match status" value="1"/>
</dbReference>
<dbReference type="InterPro" id="IPR036852">
    <property type="entry name" value="Peptidase_S8/S53_dom_sf"/>
</dbReference>
<dbReference type="Gene3D" id="3.40.50.200">
    <property type="entry name" value="Peptidase S8/S53 domain"/>
    <property type="match status" value="1"/>
</dbReference>
<feature type="compositionally biased region" description="Basic and acidic residues" evidence="7">
    <location>
        <begin position="113"/>
        <end position="132"/>
    </location>
</feature>
<reference evidence="9 10" key="1">
    <citation type="submission" date="2016-11" db="EMBL/GenBank/DDBJ databases">
        <authorList>
            <person name="Jaros S."/>
            <person name="Januszkiewicz K."/>
            <person name="Wedrychowicz H."/>
        </authorList>
    </citation>
    <scope>NUCLEOTIDE SEQUENCE [LARGE SCALE GENOMIC DNA]</scope>
    <source>
        <strain evidence="9 10">DSM 44523</strain>
    </source>
</reference>
<dbReference type="PANTHER" id="PTHR43806:SF11">
    <property type="entry name" value="CEREVISIN-RELATED"/>
    <property type="match status" value="1"/>
</dbReference>
<feature type="active site" description="Charge relay system" evidence="5">
    <location>
        <position position="214"/>
    </location>
</feature>
<dbReference type="InterPro" id="IPR022398">
    <property type="entry name" value="Peptidase_S8_His-AS"/>
</dbReference>
<name>A0A1M5BP48_STRHI</name>
<sequence>MPLAHHARGAVAGAALLAVGWLVPTPVATARPVPTSEQQATNCVQPGPVLRYVVLFPRGTAPETAEAEITAKCGTTTVYYPQVAVAVATSPDPAFGERFGPARAFSAQGTVLARRERTRRQDETAPRGDSRSRGGGQSAADRTAEQWDMAMIRADRARRVNPGSRDVVVGVLDSGIDATHPDLARAVDPSLSVGCLTGRPNPAPKAWAPTTSVHGTHVAGTIAAADDGRGITGVAPGVRLASVKVVDDQGYIFPEYAVCGLLWAAESGMRVVNNSYYVDPWMLTCRNRDGERVVHEAVRRAVEYANERGVLVVAATGNAGVDLSRPGRGGSVDEDGHRVDSSCDVLPARVRGVVAVSSVGAKRLKAGYSSYGLGVVQVTAPGGDYRQEPGPGREGCVLSTVPGGYDYSCGTSMATPHVSGVAALLASTHPSATAPQLARLLNAQARSVACPADYDLNGDGAQDAVCHGATSYNGFYGHGMVDALAAVTNGRD</sequence>
<dbReference type="AlphaFoldDB" id="A0A1M5BP48"/>
<evidence type="ECO:0000256" key="3">
    <source>
        <dbReference type="ARBA" id="ARBA00022801"/>
    </source>
</evidence>
<keyword evidence="2 5" id="KW-0645">Protease</keyword>
<evidence type="ECO:0000259" key="8">
    <source>
        <dbReference type="Pfam" id="PF00082"/>
    </source>
</evidence>
<dbReference type="GO" id="GO:0004252">
    <property type="term" value="F:serine-type endopeptidase activity"/>
    <property type="evidence" value="ECO:0007669"/>
    <property type="project" value="UniProtKB-UniRule"/>
</dbReference>
<dbReference type="Proteomes" id="UP000184501">
    <property type="component" value="Unassembled WGS sequence"/>
</dbReference>
<keyword evidence="4 5" id="KW-0720">Serine protease</keyword>
<feature type="domain" description="Peptidase S8/S53" evidence="8">
    <location>
        <begin position="165"/>
        <end position="454"/>
    </location>
</feature>
<evidence type="ECO:0000313" key="10">
    <source>
        <dbReference type="Proteomes" id="UP000184501"/>
    </source>
</evidence>
<evidence type="ECO:0000256" key="7">
    <source>
        <dbReference type="SAM" id="MobiDB-lite"/>
    </source>
</evidence>
<dbReference type="InterPro" id="IPR023827">
    <property type="entry name" value="Peptidase_S8_Asp-AS"/>
</dbReference>
<dbReference type="SUPFAM" id="SSF52743">
    <property type="entry name" value="Subtilisin-like"/>
    <property type="match status" value="1"/>
</dbReference>
<evidence type="ECO:0000256" key="5">
    <source>
        <dbReference type="PROSITE-ProRule" id="PRU01240"/>
    </source>
</evidence>
<feature type="active site" description="Charge relay system" evidence="5">
    <location>
        <position position="412"/>
    </location>
</feature>
<feature type="active site" description="Charge relay system" evidence="5">
    <location>
        <position position="173"/>
    </location>
</feature>
<dbReference type="STRING" id="2017.SAMN05444320_103658"/>